<evidence type="ECO:0000313" key="3">
    <source>
        <dbReference type="EMBL" id="GAA2404209.1"/>
    </source>
</evidence>
<feature type="compositionally biased region" description="Low complexity" evidence="1">
    <location>
        <begin position="18"/>
        <end position="27"/>
    </location>
</feature>
<feature type="region of interest" description="Disordered" evidence="1">
    <location>
        <begin position="405"/>
        <end position="429"/>
    </location>
</feature>
<feature type="region of interest" description="Disordered" evidence="1">
    <location>
        <begin position="18"/>
        <end position="58"/>
    </location>
</feature>
<sequence length="631" mass="67427">MWTVLLLVVAVTAASTGWRPAAPDGRNGPPPPKPEPVSVTELPLPPVTPSTEAGSCTRKINPRGTGCVGRSVGLQSGGFLPDGRHVAAQVSFAGAPAGPDPAGIYTGRQLIIVRTDGTTFPNGDPWKCVTCGVPAENAVGRVDALDYPQPFADGRRVLAGPNIIDCGPRLLVDCAPERAHIYPIRWNVTPEGAGKGGEIRELRLHPDNVHLGFNSFTADNGKLGQFAYLGRLKFDPAPKTGEPRTPRYDLAKVTRLFDPADEQPVEADPRRPGELKVNPGARAVGELRGFSKDGKEVTYIGHSAESSNIDVFAANLTTGKVRRLTSHPEYVDPVDLSPDGKWLVAMDTRGTDRQMFMAGMRAIPPVTDLITSSAASSTRNNGQRRFFQPYLIDRYGDRGDYQGQRLNAAGDGGPGSVNDPNWNGRADPQWSPDGTSVAYWQALVVPPACGGHNPLPCPRSTAPGGRTERMMIARLTGRGPAPARPVAPISDRVPWGTPYQPGSPTPTRPYPREGTYTLRGKVSGSAQVKITETAARTAISTIAVAYKGFSDDGLHVLNGTERVTAANPTLTTTKVDWYSDLVQTGRTRATKKSSPDGFHLTIDVLTNIFQATGTLTTTINGRTYLQPANGT</sequence>
<feature type="compositionally biased region" description="Low complexity" evidence="1">
    <location>
        <begin position="478"/>
        <end position="488"/>
    </location>
</feature>
<dbReference type="InterPro" id="IPR011042">
    <property type="entry name" value="6-blade_b-propeller_TolB-like"/>
</dbReference>
<protein>
    <recommendedName>
        <fullName evidence="5">Saponin hydrolase</fullName>
    </recommendedName>
</protein>
<evidence type="ECO:0000313" key="4">
    <source>
        <dbReference type="Proteomes" id="UP001501231"/>
    </source>
</evidence>
<reference evidence="3 4" key="1">
    <citation type="journal article" date="2019" name="Int. J. Syst. Evol. Microbiol.">
        <title>The Global Catalogue of Microorganisms (GCM) 10K type strain sequencing project: providing services to taxonomists for standard genome sequencing and annotation.</title>
        <authorList>
            <consortium name="The Broad Institute Genomics Platform"/>
            <consortium name="The Broad Institute Genome Sequencing Center for Infectious Disease"/>
            <person name="Wu L."/>
            <person name="Ma J."/>
        </authorList>
    </citation>
    <scope>NUCLEOTIDE SEQUENCE [LARGE SCALE GENOMIC DNA]</scope>
    <source>
        <strain evidence="3 4">JCM 3325</strain>
    </source>
</reference>
<dbReference type="SUPFAM" id="SSF82171">
    <property type="entry name" value="DPP6 N-terminal domain-like"/>
    <property type="match status" value="1"/>
</dbReference>
<organism evidence="3 4">
    <name type="scientific">Actinomadura vinacea</name>
    <dbReference type="NCBI Taxonomy" id="115336"/>
    <lineage>
        <taxon>Bacteria</taxon>
        <taxon>Bacillati</taxon>
        <taxon>Actinomycetota</taxon>
        <taxon>Actinomycetes</taxon>
        <taxon>Streptosporangiales</taxon>
        <taxon>Thermomonosporaceae</taxon>
        <taxon>Actinomadura</taxon>
    </lineage>
</organism>
<accession>A0ABN3IIM5</accession>
<gene>
    <name evidence="3" type="ORF">GCM10010191_09880</name>
</gene>
<feature type="region of interest" description="Disordered" evidence="1">
    <location>
        <begin position="478"/>
        <end position="512"/>
    </location>
</feature>
<dbReference type="Proteomes" id="UP001501231">
    <property type="component" value="Unassembled WGS sequence"/>
</dbReference>
<evidence type="ECO:0000256" key="1">
    <source>
        <dbReference type="SAM" id="MobiDB-lite"/>
    </source>
</evidence>
<keyword evidence="2" id="KW-0732">Signal</keyword>
<evidence type="ECO:0000256" key="2">
    <source>
        <dbReference type="SAM" id="SignalP"/>
    </source>
</evidence>
<dbReference type="Gene3D" id="2.120.10.30">
    <property type="entry name" value="TolB, C-terminal domain"/>
    <property type="match status" value="1"/>
</dbReference>
<name>A0ABN3IIM5_9ACTN</name>
<comment type="caution">
    <text evidence="3">The sequence shown here is derived from an EMBL/GenBank/DDBJ whole genome shotgun (WGS) entry which is preliminary data.</text>
</comment>
<evidence type="ECO:0008006" key="5">
    <source>
        <dbReference type="Google" id="ProtNLM"/>
    </source>
</evidence>
<feature type="chain" id="PRO_5046104497" description="Saponin hydrolase" evidence="2">
    <location>
        <begin position="22"/>
        <end position="631"/>
    </location>
</feature>
<feature type="signal peptide" evidence="2">
    <location>
        <begin position="1"/>
        <end position="21"/>
    </location>
</feature>
<dbReference type="EMBL" id="BAAARW010000003">
    <property type="protein sequence ID" value="GAA2404209.1"/>
    <property type="molecule type" value="Genomic_DNA"/>
</dbReference>
<proteinExistence type="predicted"/>
<keyword evidence="4" id="KW-1185">Reference proteome</keyword>